<comment type="caution">
    <text evidence="1">The sequence shown here is derived from an EMBL/GenBank/DDBJ whole genome shotgun (WGS) entry which is preliminary data.</text>
</comment>
<organism evidence="1 2">
    <name type="scientific">Eruca vesicaria subsp. sativa</name>
    <name type="common">Garden rocket</name>
    <name type="synonym">Eruca sativa</name>
    <dbReference type="NCBI Taxonomy" id="29727"/>
    <lineage>
        <taxon>Eukaryota</taxon>
        <taxon>Viridiplantae</taxon>
        <taxon>Streptophyta</taxon>
        <taxon>Embryophyta</taxon>
        <taxon>Tracheophyta</taxon>
        <taxon>Spermatophyta</taxon>
        <taxon>Magnoliopsida</taxon>
        <taxon>eudicotyledons</taxon>
        <taxon>Gunneridae</taxon>
        <taxon>Pentapetalae</taxon>
        <taxon>rosids</taxon>
        <taxon>malvids</taxon>
        <taxon>Brassicales</taxon>
        <taxon>Brassicaceae</taxon>
        <taxon>Brassiceae</taxon>
        <taxon>Eruca</taxon>
    </lineage>
</organism>
<keyword evidence="2" id="KW-1185">Reference proteome</keyword>
<dbReference type="Proteomes" id="UP001642260">
    <property type="component" value="Unassembled WGS sequence"/>
</dbReference>
<proteinExistence type="predicted"/>
<sequence>MTCVNERSRVSSLTFRVVPSSQSHNENELSLVVFAFADQEEQDSLGMTVTGLVVQGGMKGNTFHEDYQLVFG</sequence>
<reference evidence="1 2" key="1">
    <citation type="submission" date="2022-03" db="EMBL/GenBank/DDBJ databases">
        <authorList>
            <person name="Macdonald S."/>
            <person name="Ahmed S."/>
            <person name="Newling K."/>
        </authorList>
    </citation>
    <scope>NUCLEOTIDE SEQUENCE [LARGE SCALE GENOMIC DNA]</scope>
</reference>
<dbReference type="AlphaFoldDB" id="A0ABC8JIW2"/>
<name>A0ABC8JIW2_ERUVS</name>
<dbReference type="EMBL" id="CAKOAT010111488">
    <property type="protein sequence ID" value="CAH8329884.1"/>
    <property type="molecule type" value="Genomic_DNA"/>
</dbReference>
<evidence type="ECO:0000313" key="1">
    <source>
        <dbReference type="EMBL" id="CAH8329884.1"/>
    </source>
</evidence>
<gene>
    <name evidence="1" type="ORF">ERUC_LOCUS11720</name>
</gene>
<evidence type="ECO:0000313" key="2">
    <source>
        <dbReference type="Proteomes" id="UP001642260"/>
    </source>
</evidence>
<accession>A0ABC8JIW2</accession>
<protein>
    <submittedName>
        <fullName evidence="1">Uncharacterized protein</fullName>
    </submittedName>
</protein>